<dbReference type="HOGENOM" id="CLU_108696_5_1_1"/>
<dbReference type="InParanoid" id="D8QTQ6"/>
<dbReference type="KEGG" id="smo:SELMODRAFT_77495"/>
<evidence type="ECO:0000259" key="5">
    <source>
        <dbReference type="PROSITE" id="PS50075"/>
    </source>
</evidence>
<dbReference type="NCBIfam" id="TIGR00517">
    <property type="entry name" value="acyl_carrier"/>
    <property type="match status" value="1"/>
</dbReference>
<reference evidence="6 7" key="1">
    <citation type="journal article" date="2011" name="Science">
        <title>The Selaginella genome identifies genetic changes associated with the evolution of vascular plants.</title>
        <authorList>
            <person name="Banks J.A."/>
            <person name="Nishiyama T."/>
            <person name="Hasebe M."/>
            <person name="Bowman J.L."/>
            <person name="Gribskov M."/>
            <person name="dePamphilis C."/>
            <person name="Albert V.A."/>
            <person name="Aono N."/>
            <person name="Aoyama T."/>
            <person name="Ambrose B.A."/>
            <person name="Ashton N.W."/>
            <person name="Axtell M.J."/>
            <person name="Barker E."/>
            <person name="Barker M.S."/>
            <person name="Bennetzen J.L."/>
            <person name="Bonawitz N.D."/>
            <person name="Chapple C."/>
            <person name="Cheng C."/>
            <person name="Correa L.G."/>
            <person name="Dacre M."/>
            <person name="DeBarry J."/>
            <person name="Dreyer I."/>
            <person name="Elias M."/>
            <person name="Engstrom E.M."/>
            <person name="Estelle M."/>
            <person name="Feng L."/>
            <person name="Finet C."/>
            <person name="Floyd S.K."/>
            <person name="Frommer W.B."/>
            <person name="Fujita T."/>
            <person name="Gramzow L."/>
            <person name="Gutensohn M."/>
            <person name="Harholt J."/>
            <person name="Hattori M."/>
            <person name="Heyl A."/>
            <person name="Hirai T."/>
            <person name="Hiwatashi Y."/>
            <person name="Ishikawa M."/>
            <person name="Iwata M."/>
            <person name="Karol K.G."/>
            <person name="Koehler B."/>
            <person name="Kolukisaoglu U."/>
            <person name="Kubo M."/>
            <person name="Kurata T."/>
            <person name="Lalonde S."/>
            <person name="Li K."/>
            <person name="Li Y."/>
            <person name="Litt A."/>
            <person name="Lyons E."/>
            <person name="Manning G."/>
            <person name="Maruyama T."/>
            <person name="Michael T.P."/>
            <person name="Mikami K."/>
            <person name="Miyazaki S."/>
            <person name="Morinaga S."/>
            <person name="Murata T."/>
            <person name="Mueller-Roeber B."/>
            <person name="Nelson D.R."/>
            <person name="Obara M."/>
            <person name="Oguri Y."/>
            <person name="Olmstead R.G."/>
            <person name="Onodera N."/>
            <person name="Petersen B.L."/>
            <person name="Pils B."/>
            <person name="Prigge M."/>
            <person name="Rensing S.A."/>
            <person name="Riano-Pachon D.M."/>
            <person name="Roberts A.W."/>
            <person name="Sato Y."/>
            <person name="Scheller H.V."/>
            <person name="Schulz B."/>
            <person name="Schulz C."/>
            <person name="Shakirov E.V."/>
            <person name="Shibagaki N."/>
            <person name="Shinohara N."/>
            <person name="Shippen D.E."/>
            <person name="Soerensen I."/>
            <person name="Sotooka R."/>
            <person name="Sugimoto N."/>
            <person name="Sugita M."/>
            <person name="Sumikawa N."/>
            <person name="Tanurdzic M."/>
            <person name="Theissen G."/>
            <person name="Ulvskov P."/>
            <person name="Wakazuki S."/>
            <person name="Weng J.K."/>
            <person name="Willats W.W."/>
            <person name="Wipf D."/>
            <person name="Wolf P.G."/>
            <person name="Yang L."/>
            <person name="Zimmer A.D."/>
            <person name="Zhu Q."/>
            <person name="Mitros T."/>
            <person name="Hellsten U."/>
            <person name="Loque D."/>
            <person name="Otillar R."/>
            <person name="Salamov A."/>
            <person name="Schmutz J."/>
            <person name="Shapiro H."/>
            <person name="Lindquist E."/>
            <person name="Lucas S."/>
            <person name="Rokhsar D."/>
            <person name="Grigoriev I.V."/>
        </authorList>
    </citation>
    <scope>NUCLEOTIDE SEQUENCE [LARGE SCALE GENOMIC DNA]</scope>
</reference>
<dbReference type="GO" id="GO:0000036">
    <property type="term" value="F:acyl carrier activity"/>
    <property type="evidence" value="ECO:0007669"/>
    <property type="project" value="InterPro"/>
</dbReference>
<evidence type="ECO:0000313" key="6">
    <source>
        <dbReference type="EMBL" id="EFJ37154.1"/>
    </source>
</evidence>
<dbReference type="InterPro" id="IPR003231">
    <property type="entry name" value="ACP"/>
</dbReference>
<dbReference type="SUPFAM" id="SSF47336">
    <property type="entry name" value="ACP-like"/>
    <property type="match status" value="1"/>
</dbReference>
<feature type="domain" description="Carrier" evidence="5">
    <location>
        <begin position="10"/>
        <end position="84"/>
    </location>
</feature>
<evidence type="ECO:0000313" key="7">
    <source>
        <dbReference type="Proteomes" id="UP000001514"/>
    </source>
</evidence>
<dbReference type="HAMAP" id="MF_01217">
    <property type="entry name" value="Acyl_carrier"/>
    <property type="match status" value="1"/>
</dbReference>
<dbReference type="eggNOG" id="KOG1748">
    <property type="taxonomic scope" value="Eukaryota"/>
</dbReference>
<dbReference type="OMA" id="REIICEQ"/>
<organism evidence="7">
    <name type="scientific">Selaginella moellendorffii</name>
    <name type="common">Spikemoss</name>
    <dbReference type="NCBI Taxonomy" id="88036"/>
    <lineage>
        <taxon>Eukaryota</taxon>
        <taxon>Viridiplantae</taxon>
        <taxon>Streptophyta</taxon>
        <taxon>Embryophyta</taxon>
        <taxon>Tracheophyta</taxon>
        <taxon>Lycopodiopsida</taxon>
        <taxon>Selaginellales</taxon>
        <taxon>Selaginellaceae</taxon>
        <taxon>Selaginella</taxon>
    </lineage>
</organism>
<comment type="function">
    <text evidence="4">Carrier of the growing fatty acid chain in fatty acid biosynthesis.</text>
</comment>
<name>D8QTQ6_SELML</name>
<accession>D8QTQ6</accession>
<dbReference type="PANTHER" id="PTHR46153">
    <property type="entry name" value="ACYL CARRIER PROTEIN"/>
    <property type="match status" value="1"/>
</dbReference>
<dbReference type="NCBIfam" id="NF002148">
    <property type="entry name" value="PRK00982.1-2"/>
    <property type="match status" value="1"/>
</dbReference>
<dbReference type="InterPro" id="IPR044813">
    <property type="entry name" value="ACP_chloroplastic"/>
</dbReference>
<dbReference type="Gene3D" id="1.10.1200.10">
    <property type="entry name" value="ACP-like"/>
    <property type="match status" value="1"/>
</dbReference>
<keyword evidence="2 4" id="KW-0596">Phosphopantetheine</keyword>
<dbReference type="InterPro" id="IPR036736">
    <property type="entry name" value="ACP-like_sf"/>
</dbReference>
<dbReference type="EMBL" id="GL377566">
    <property type="protein sequence ID" value="EFJ37154.1"/>
    <property type="molecule type" value="Genomic_DNA"/>
</dbReference>
<protein>
    <recommendedName>
        <fullName evidence="4">Acyl carrier protein</fullName>
    </recommendedName>
</protein>
<dbReference type="OrthoDB" id="448946at2759"/>
<comment type="similarity">
    <text evidence="1">Belongs to the acyl carrier protein (ACP) family.</text>
</comment>
<dbReference type="Gramene" id="EFJ37154">
    <property type="protein sequence ID" value="EFJ37154"/>
    <property type="gene ID" value="SELMODRAFT_77495"/>
</dbReference>
<keyword evidence="4" id="KW-0443">Lipid metabolism</keyword>
<dbReference type="STRING" id="88036.D8QTQ6"/>
<dbReference type="FunCoup" id="D8QTQ6">
    <property type="interactions" value="2949"/>
</dbReference>
<dbReference type="AlphaFoldDB" id="D8QTQ6"/>
<sequence length="89" mass="9570">FSTCSSQAKPETLATVQKVIACQLSVEEDKVSPTSKFTDLGADSLDTVEIMMNLEEAFKISLGEEGAEKIVTVQDAADMIQDVISKKGE</sequence>
<gene>
    <name evidence="6" type="ORF">SELMODRAFT_77495</name>
</gene>
<keyword evidence="4" id="KW-0444">Lipid biosynthesis</keyword>
<proteinExistence type="inferred from homology"/>
<evidence type="ECO:0000256" key="2">
    <source>
        <dbReference type="ARBA" id="ARBA00022450"/>
    </source>
</evidence>
<dbReference type="PROSITE" id="PS50075">
    <property type="entry name" value="CARRIER"/>
    <property type="match status" value="1"/>
</dbReference>
<dbReference type="InterPro" id="IPR009081">
    <property type="entry name" value="PP-bd_ACP"/>
</dbReference>
<keyword evidence="4" id="KW-0275">Fatty acid biosynthesis</keyword>
<evidence type="ECO:0000256" key="4">
    <source>
        <dbReference type="RuleBase" id="RU000722"/>
    </source>
</evidence>
<keyword evidence="3" id="KW-0597">Phosphoprotein</keyword>
<evidence type="ECO:0000256" key="1">
    <source>
        <dbReference type="ARBA" id="ARBA00010930"/>
    </source>
</evidence>
<dbReference type="Proteomes" id="UP000001514">
    <property type="component" value="Unassembled WGS sequence"/>
</dbReference>
<dbReference type="PANTHER" id="PTHR46153:SF2">
    <property type="entry name" value="ACYL CARRIER PROTEIN"/>
    <property type="match status" value="1"/>
</dbReference>
<feature type="non-terminal residue" evidence="6">
    <location>
        <position position="1"/>
    </location>
</feature>
<keyword evidence="7" id="KW-1185">Reference proteome</keyword>
<dbReference type="NCBIfam" id="NF002150">
    <property type="entry name" value="PRK00982.1-4"/>
    <property type="match status" value="1"/>
</dbReference>
<dbReference type="Pfam" id="PF00550">
    <property type="entry name" value="PP-binding"/>
    <property type="match status" value="1"/>
</dbReference>
<evidence type="ECO:0000256" key="3">
    <source>
        <dbReference type="ARBA" id="ARBA00022553"/>
    </source>
</evidence>
<keyword evidence="4" id="KW-0276">Fatty acid metabolism</keyword>